<dbReference type="EMBL" id="CP053452">
    <property type="protein sequence ID" value="QJW96343.1"/>
    <property type="molecule type" value="Genomic_DNA"/>
</dbReference>
<accession>A0A6M5YSQ7</accession>
<protein>
    <submittedName>
        <fullName evidence="3">Glycosyltransferase</fullName>
    </submittedName>
</protein>
<dbReference type="Pfam" id="PF00534">
    <property type="entry name" value="Glycos_transf_1"/>
    <property type="match status" value="1"/>
</dbReference>
<dbReference type="Pfam" id="PF13439">
    <property type="entry name" value="Glyco_transf_4"/>
    <property type="match status" value="1"/>
</dbReference>
<feature type="domain" description="Glycosyl transferase family 1" evidence="1">
    <location>
        <begin position="178"/>
        <end position="290"/>
    </location>
</feature>
<sequence>MARILIATDAWHPQVSGVVRTLETTAQLLRAWGHAVEVIEPSAFPSVPTPFYPEIPLCVMRTGRVYERILRFRPDNVHISTEGPIGFWVRRFCRRVGWRFNTSYHTRFPEYLKQLARVPEGVTYRFLKWFHGASSCMMVATPSLEKELFSRGFRSPIRRWSRGVDVGTFRPRAGTATNYPRPVLLYVGRVSHEKGIDDFLKLNTPGTKLVVGDGPARAELERTYPEAVFLGYRKGEALGEVYSAADLFVFPSRTDTFGIVVIEALASGLPVAAYPVTGPMDIITRDELGALDTDLGRAVQRALVNGNPAACREEGARYTWERCTQQFLDNLVPIR</sequence>
<dbReference type="SUPFAM" id="SSF53756">
    <property type="entry name" value="UDP-Glycosyltransferase/glycogen phosphorylase"/>
    <property type="match status" value="1"/>
</dbReference>
<dbReference type="KEGG" id="ftj:FTUN_3900"/>
<evidence type="ECO:0000313" key="4">
    <source>
        <dbReference type="Proteomes" id="UP000503447"/>
    </source>
</evidence>
<dbReference type="InterPro" id="IPR050194">
    <property type="entry name" value="Glycosyltransferase_grp1"/>
</dbReference>
<keyword evidence="4" id="KW-1185">Reference proteome</keyword>
<evidence type="ECO:0000259" key="1">
    <source>
        <dbReference type="Pfam" id="PF00534"/>
    </source>
</evidence>
<dbReference type="GO" id="GO:0016757">
    <property type="term" value="F:glycosyltransferase activity"/>
    <property type="evidence" value="ECO:0007669"/>
    <property type="project" value="InterPro"/>
</dbReference>
<keyword evidence="3" id="KW-0808">Transferase</keyword>
<feature type="domain" description="Glycosyltransferase subfamily 4-like N-terminal" evidence="2">
    <location>
        <begin position="15"/>
        <end position="166"/>
    </location>
</feature>
<dbReference type="AlphaFoldDB" id="A0A6M5YSQ7"/>
<evidence type="ECO:0000313" key="3">
    <source>
        <dbReference type="EMBL" id="QJW96343.1"/>
    </source>
</evidence>
<evidence type="ECO:0000259" key="2">
    <source>
        <dbReference type="Pfam" id="PF13439"/>
    </source>
</evidence>
<dbReference type="InterPro" id="IPR028098">
    <property type="entry name" value="Glyco_trans_4-like_N"/>
</dbReference>
<gene>
    <name evidence="3" type="ORF">FTUN_3900</name>
</gene>
<name>A0A6M5YSQ7_9BACT</name>
<organism evidence="3 4">
    <name type="scientific">Frigoriglobus tundricola</name>
    <dbReference type="NCBI Taxonomy" id="2774151"/>
    <lineage>
        <taxon>Bacteria</taxon>
        <taxon>Pseudomonadati</taxon>
        <taxon>Planctomycetota</taxon>
        <taxon>Planctomycetia</taxon>
        <taxon>Gemmatales</taxon>
        <taxon>Gemmataceae</taxon>
        <taxon>Frigoriglobus</taxon>
    </lineage>
</organism>
<proteinExistence type="predicted"/>
<reference evidence="4" key="1">
    <citation type="submission" date="2020-05" db="EMBL/GenBank/DDBJ databases">
        <title>Frigoriglobus tundricola gen. nov., sp. nov., a psychrotolerant cellulolytic planctomycete of the family Gemmataceae with two divergent copies of 16S rRNA gene.</title>
        <authorList>
            <person name="Kulichevskaya I.S."/>
            <person name="Ivanova A.A."/>
            <person name="Naumoff D.G."/>
            <person name="Beletsky A.V."/>
            <person name="Rijpstra W.I.C."/>
            <person name="Sinninghe Damste J.S."/>
            <person name="Mardanov A.V."/>
            <person name="Ravin N.V."/>
            <person name="Dedysh S.N."/>
        </authorList>
    </citation>
    <scope>NUCLEOTIDE SEQUENCE [LARGE SCALE GENOMIC DNA]</scope>
    <source>
        <strain evidence="4">PL17</strain>
    </source>
</reference>
<dbReference type="InterPro" id="IPR001296">
    <property type="entry name" value="Glyco_trans_1"/>
</dbReference>
<dbReference type="Proteomes" id="UP000503447">
    <property type="component" value="Chromosome"/>
</dbReference>
<dbReference type="PANTHER" id="PTHR45947:SF3">
    <property type="entry name" value="SULFOQUINOVOSYL TRANSFERASE SQD2"/>
    <property type="match status" value="1"/>
</dbReference>
<dbReference type="Gene3D" id="3.40.50.2000">
    <property type="entry name" value="Glycogen Phosphorylase B"/>
    <property type="match status" value="2"/>
</dbReference>
<dbReference type="PANTHER" id="PTHR45947">
    <property type="entry name" value="SULFOQUINOVOSYL TRANSFERASE SQD2"/>
    <property type="match status" value="1"/>
</dbReference>
<dbReference type="RefSeq" id="WP_171471947.1">
    <property type="nucleotide sequence ID" value="NZ_CP053452.2"/>
</dbReference>
<dbReference type="CDD" id="cd03814">
    <property type="entry name" value="GT4-like"/>
    <property type="match status" value="1"/>
</dbReference>